<dbReference type="Proteomes" id="UP001163046">
    <property type="component" value="Unassembled WGS sequence"/>
</dbReference>
<feature type="transmembrane region" description="Helical" evidence="1">
    <location>
        <begin position="130"/>
        <end position="149"/>
    </location>
</feature>
<keyword evidence="1" id="KW-1133">Transmembrane helix</keyword>
<name>A0A9W9Z475_9CNID</name>
<comment type="caution">
    <text evidence="2">The sequence shown here is derived from an EMBL/GenBank/DDBJ whole genome shotgun (WGS) entry which is preliminary data.</text>
</comment>
<dbReference type="PANTHER" id="PTHR15887">
    <property type="entry name" value="TRANSMEMBRANE PROTEIN 69"/>
    <property type="match status" value="1"/>
</dbReference>
<keyword evidence="3" id="KW-1185">Reference proteome</keyword>
<evidence type="ECO:0000256" key="1">
    <source>
        <dbReference type="SAM" id="Phobius"/>
    </source>
</evidence>
<evidence type="ECO:0000313" key="2">
    <source>
        <dbReference type="EMBL" id="KAJ7372984.1"/>
    </source>
</evidence>
<dbReference type="OrthoDB" id="194289at2759"/>
<dbReference type="PANTHER" id="PTHR15887:SF1">
    <property type="entry name" value="TRANSMEMBRANE PROTEIN 69"/>
    <property type="match status" value="1"/>
</dbReference>
<keyword evidence="1" id="KW-0472">Membrane</keyword>
<proteinExistence type="predicted"/>
<reference evidence="2" key="1">
    <citation type="submission" date="2023-01" db="EMBL/GenBank/DDBJ databases">
        <title>Genome assembly of the deep-sea coral Lophelia pertusa.</title>
        <authorList>
            <person name="Herrera S."/>
            <person name="Cordes E."/>
        </authorList>
    </citation>
    <scope>NUCLEOTIDE SEQUENCE</scope>
    <source>
        <strain evidence="2">USNM1676648</strain>
        <tissue evidence="2">Polyp</tissue>
    </source>
</reference>
<dbReference type="AlphaFoldDB" id="A0A9W9Z475"/>
<feature type="transmembrane region" description="Helical" evidence="1">
    <location>
        <begin position="213"/>
        <end position="231"/>
    </location>
</feature>
<accession>A0A9W9Z475</accession>
<feature type="transmembrane region" description="Helical" evidence="1">
    <location>
        <begin position="169"/>
        <end position="192"/>
    </location>
</feature>
<keyword evidence="1 2" id="KW-0812">Transmembrane</keyword>
<organism evidence="2 3">
    <name type="scientific">Desmophyllum pertusum</name>
    <dbReference type="NCBI Taxonomy" id="174260"/>
    <lineage>
        <taxon>Eukaryota</taxon>
        <taxon>Metazoa</taxon>
        <taxon>Cnidaria</taxon>
        <taxon>Anthozoa</taxon>
        <taxon>Hexacorallia</taxon>
        <taxon>Scleractinia</taxon>
        <taxon>Caryophylliina</taxon>
        <taxon>Caryophylliidae</taxon>
        <taxon>Desmophyllum</taxon>
    </lineage>
</organism>
<feature type="transmembrane region" description="Helical" evidence="1">
    <location>
        <begin position="96"/>
        <end position="118"/>
    </location>
</feature>
<evidence type="ECO:0000313" key="3">
    <source>
        <dbReference type="Proteomes" id="UP001163046"/>
    </source>
</evidence>
<dbReference type="Pfam" id="PF11911">
    <property type="entry name" value="DUF3429"/>
    <property type="match status" value="1"/>
</dbReference>
<dbReference type="InterPro" id="IPR021836">
    <property type="entry name" value="DUF3429"/>
</dbReference>
<gene>
    <name evidence="2" type="primary">TMEM69</name>
    <name evidence="2" type="ORF">OS493_015453</name>
</gene>
<sequence length="232" mass="25571">MATFHVLLRSRSTRNFDKILHRSCLLSNNFRWNTRCISQGMTYSFKLQQKMSLKARSGSFHVITRGPHKVFSFIRPVSSQSQGSFMTDLKSSPPPALYLGFSGAIPFCGLAAMSFIFPEHLHLIAHAQQAYGACILSFLGAIHWGYALAKTSELKPDWSTLGYSVTPSLIAWLALLVKPVPGLATLCIGLAVALSRDLNTPHFPAWYYALRKALSTLAVSSVGLTAAIVYFQ</sequence>
<dbReference type="EMBL" id="MU826833">
    <property type="protein sequence ID" value="KAJ7372984.1"/>
    <property type="molecule type" value="Genomic_DNA"/>
</dbReference>
<protein>
    <submittedName>
        <fullName evidence="2">Transmembrane protein 69</fullName>
    </submittedName>
</protein>